<reference evidence="1" key="1">
    <citation type="submission" date="2015-12" db="EMBL/GenBank/DDBJ databases">
        <title>Gene expression during late stages of embryo sac development: a critical building block for successful pollen-pistil interactions.</title>
        <authorList>
            <person name="Liu Y."/>
            <person name="Joly V."/>
            <person name="Sabar M."/>
            <person name="Matton D.P."/>
        </authorList>
    </citation>
    <scope>NUCLEOTIDE SEQUENCE</scope>
</reference>
<accession>A0A0V0GU00</accession>
<evidence type="ECO:0000313" key="1">
    <source>
        <dbReference type="EMBL" id="JAP11225.1"/>
    </source>
</evidence>
<protein>
    <submittedName>
        <fullName evidence="1">Putative ovule protein</fullName>
    </submittedName>
</protein>
<dbReference type="AlphaFoldDB" id="A0A0V0GU00"/>
<proteinExistence type="predicted"/>
<sequence length="95" mass="10399">RQSSPHKLAFAVELGPSVLSLHSITIRFIPCLGSQSTLQLGLSVKGMLEWIKVPHWLGIALVISLYGLRQFSPHELTFGVELGPDVISTLAFFSI</sequence>
<dbReference type="EMBL" id="GEDG01031709">
    <property type="protein sequence ID" value="JAP11225.1"/>
    <property type="molecule type" value="Transcribed_RNA"/>
</dbReference>
<feature type="non-terminal residue" evidence="1">
    <location>
        <position position="1"/>
    </location>
</feature>
<organism evidence="1">
    <name type="scientific">Solanum chacoense</name>
    <name type="common">Chaco potato</name>
    <dbReference type="NCBI Taxonomy" id="4108"/>
    <lineage>
        <taxon>Eukaryota</taxon>
        <taxon>Viridiplantae</taxon>
        <taxon>Streptophyta</taxon>
        <taxon>Embryophyta</taxon>
        <taxon>Tracheophyta</taxon>
        <taxon>Spermatophyta</taxon>
        <taxon>Magnoliopsida</taxon>
        <taxon>eudicotyledons</taxon>
        <taxon>Gunneridae</taxon>
        <taxon>Pentapetalae</taxon>
        <taxon>asterids</taxon>
        <taxon>lamiids</taxon>
        <taxon>Solanales</taxon>
        <taxon>Solanaceae</taxon>
        <taxon>Solanoideae</taxon>
        <taxon>Solaneae</taxon>
        <taxon>Solanum</taxon>
    </lineage>
</organism>
<name>A0A0V0GU00_SOLCH</name>